<accession>A0A2U1QAA3</accession>
<gene>
    <name evidence="8" type="ORF">CTI12_AA051850</name>
</gene>
<dbReference type="GO" id="GO:0016314">
    <property type="term" value="F:phosphatidylinositol-3,4,5-trisphosphate 3-phosphatase activity"/>
    <property type="evidence" value="ECO:0007669"/>
    <property type="project" value="TreeGrafter"/>
</dbReference>
<dbReference type="Gene3D" id="2.60.40.1110">
    <property type="match status" value="1"/>
</dbReference>
<dbReference type="Gene3D" id="3.10.20.90">
    <property type="entry name" value="Phosphatidylinositol 3-kinase Catalytic Subunit, Chain A, domain 1"/>
    <property type="match status" value="1"/>
</dbReference>
<dbReference type="InterPro" id="IPR029021">
    <property type="entry name" value="Prot-tyrosine_phosphatase-like"/>
</dbReference>
<evidence type="ECO:0000256" key="3">
    <source>
        <dbReference type="ARBA" id="ARBA00022912"/>
    </source>
</evidence>
<dbReference type="PROSITE" id="PS51181">
    <property type="entry name" value="PPASE_TENSIN"/>
    <property type="match status" value="1"/>
</dbReference>
<evidence type="ECO:0000256" key="2">
    <source>
        <dbReference type="ARBA" id="ARBA00022801"/>
    </source>
</evidence>
<dbReference type="InterPro" id="IPR016130">
    <property type="entry name" value="Tyr_Pase_AS"/>
</dbReference>
<evidence type="ECO:0000259" key="5">
    <source>
        <dbReference type="PROSITE" id="PS50056"/>
    </source>
</evidence>
<dbReference type="Proteomes" id="UP000245207">
    <property type="component" value="Unassembled WGS sequence"/>
</dbReference>
<organism evidence="8 9">
    <name type="scientific">Artemisia annua</name>
    <name type="common">Sweet wormwood</name>
    <dbReference type="NCBI Taxonomy" id="35608"/>
    <lineage>
        <taxon>Eukaryota</taxon>
        <taxon>Viridiplantae</taxon>
        <taxon>Streptophyta</taxon>
        <taxon>Embryophyta</taxon>
        <taxon>Tracheophyta</taxon>
        <taxon>Spermatophyta</taxon>
        <taxon>Magnoliopsida</taxon>
        <taxon>eudicotyledons</taxon>
        <taxon>Gunneridae</taxon>
        <taxon>Pentapetalae</taxon>
        <taxon>asterids</taxon>
        <taxon>campanulids</taxon>
        <taxon>Asterales</taxon>
        <taxon>Asteraceae</taxon>
        <taxon>Asteroideae</taxon>
        <taxon>Anthemideae</taxon>
        <taxon>Artemisiinae</taxon>
        <taxon>Artemisia</taxon>
    </lineage>
</organism>
<evidence type="ECO:0000259" key="7">
    <source>
        <dbReference type="PROSITE" id="PS51182"/>
    </source>
</evidence>
<dbReference type="Pfam" id="PF10409">
    <property type="entry name" value="PTEN_C2"/>
    <property type="match status" value="1"/>
</dbReference>
<evidence type="ECO:0000256" key="4">
    <source>
        <dbReference type="ARBA" id="ARBA00023098"/>
    </source>
</evidence>
<dbReference type="GO" id="GO:0046856">
    <property type="term" value="P:phosphatidylinositol dephosphorylation"/>
    <property type="evidence" value="ECO:0007669"/>
    <property type="project" value="TreeGrafter"/>
</dbReference>
<feature type="domain" description="C2 tensin-type" evidence="7">
    <location>
        <begin position="405"/>
        <end position="545"/>
    </location>
</feature>
<reference evidence="8 9" key="1">
    <citation type="journal article" date="2018" name="Mol. Plant">
        <title>The genome of Artemisia annua provides insight into the evolution of Asteraceae family and artemisinin biosynthesis.</title>
        <authorList>
            <person name="Shen Q."/>
            <person name="Zhang L."/>
            <person name="Liao Z."/>
            <person name="Wang S."/>
            <person name="Yan T."/>
            <person name="Shi P."/>
            <person name="Liu M."/>
            <person name="Fu X."/>
            <person name="Pan Q."/>
            <person name="Wang Y."/>
            <person name="Lv Z."/>
            <person name="Lu X."/>
            <person name="Zhang F."/>
            <person name="Jiang W."/>
            <person name="Ma Y."/>
            <person name="Chen M."/>
            <person name="Hao X."/>
            <person name="Li L."/>
            <person name="Tang Y."/>
            <person name="Lv G."/>
            <person name="Zhou Y."/>
            <person name="Sun X."/>
            <person name="Brodelius P.E."/>
            <person name="Rose J.K.C."/>
            <person name="Tang K."/>
        </authorList>
    </citation>
    <scope>NUCLEOTIDE SEQUENCE [LARGE SCALE GENOMIC DNA]</scope>
    <source>
        <strain evidence="9">cv. Huhao1</strain>
        <tissue evidence="8">Leaf</tissue>
    </source>
</reference>
<dbReference type="OrthoDB" id="266663at2759"/>
<evidence type="ECO:0000256" key="1">
    <source>
        <dbReference type="ARBA" id="ARBA00007881"/>
    </source>
</evidence>
<dbReference type="SMART" id="SM01326">
    <property type="entry name" value="PTEN_C2"/>
    <property type="match status" value="1"/>
</dbReference>
<keyword evidence="3" id="KW-0904">Protein phosphatase</keyword>
<comment type="caution">
    <text evidence="8">The sequence shown here is derived from an EMBL/GenBank/DDBJ whole genome shotgun (WGS) entry which is preliminary data.</text>
</comment>
<dbReference type="InterPro" id="IPR000387">
    <property type="entry name" value="Tyr_Pase_dom"/>
</dbReference>
<keyword evidence="2" id="KW-0378">Hydrolase</keyword>
<protein>
    <submittedName>
        <fullName evidence="8">Calcium/lipid-binding (CaLB) phosphatase</fullName>
    </submittedName>
</protein>
<dbReference type="PROSITE" id="PS51182">
    <property type="entry name" value="C2_TENSIN"/>
    <property type="match status" value="1"/>
</dbReference>
<dbReference type="Pfam" id="PF13881">
    <property type="entry name" value="Rad60-SLD_2"/>
    <property type="match status" value="1"/>
</dbReference>
<dbReference type="PROSITE" id="PS50056">
    <property type="entry name" value="TYR_PHOSPHATASE_2"/>
    <property type="match status" value="1"/>
</dbReference>
<dbReference type="InterPro" id="IPR045101">
    <property type="entry name" value="PTP_PTEN"/>
</dbReference>
<dbReference type="InterPro" id="IPR014020">
    <property type="entry name" value="Tensin_C2-dom"/>
</dbReference>
<dbReference type="InterPro" id="IPR051281">
    <property type="entry name" value="Dual-spec_lipid-protein_phosph"/>
</dbReference>
<dbReference type="STRING" id="35608.A0A2U1QAA3"/>
<comment type="similarity">
    <text evidence="1">Belongs to the PTEN phosphatase protein family.</text>
</comment>
<dbReference type="PANTHER" id="PTHR12305:SF60">
    <property type="entry name" value="PHOSPHATIDYLINOSITOL 3,4,5-TRISPHOSPHATE 3-PHOSPHATASE TPTE2-RELATED"/>
    <property type="match status" value="1"/>
</dbReference>
<proteinExistence type="inferred from homology"/>
<evidence type="ECO:0000259" key="6">
    <source>
        <dbReference type="PROSITE" id="PS51181"/>
    </source>
</evidence>
<dbReference type="InterPro" id="IPR029023">
    <property type="entry name" value="Tensin_phosphatase"/>
</dbReference>
<dbReference type="SUPFAM" id="SSF49562">
    <property type="entry name" value="C2 domain (Calcium/lipid-binding domain, CaLB)"/>
    <property type="match status" value="1"/>
</dbReference>
<dbReference type="CDD" id="cd14509">
    <property type="entry name" value="PTP_PTEN"/>
    <property type="match status" value="1"/>
</dbReference>
<evidence type="ECO:0000313" key="9">
    <source>
        <dbReference type="Proteomes" id="UP000245207"/>
    </source>
</evidence>
<sequence>MSGVQDSLDIKFRLIDGSDIGPKSYPAAASVATLKESILSQWPKDKENAPKTVKDLKIISAGKILENSRTVGECRSPLCDVPGGVTTMHVVVSQPPQEKDKGYWSLHKMIMLLMTSLDWILQRQQKIREAKFRILGMVNTETYECLKNVFAQVIPRLEYPEPSKMGMKATTLLPGPTNNQDALAAQYQLLDYVSKQFFVRRLVSQKRRRMLVGGYDLDMSYITPRILAMSFPAERMKAIYRNPMWQVKDVLEMRHKEHYKVCNLCIEEDYDPSHFNGFVERFPFDDNHVPSLKMIKELCESVHSWLSSDPKNTVVIHCMAGKGRTGLMVSSYLTYTGMSAEEALQVYADKRTTNNLGVTIPSQRRYVHYWQKSLSFPDGCPPDVNIPEPTPKVLQKIRIYDTRNIETIFIVVSEMHEVPGQRYRPSRDLCRNFCKKVNDIGIENLRHFYSFLEEDHEGHNSEIEGSDENSSYDFYFDKRIKVTGDLCVTFYERNIGGRLFYACFNTAFIEDNLLKFSITELDKVGNKAKSIAGPEFRVELLFGPDNPNEGEDGCKSDC</sequence>
<dbReference type="Pfam" id="PF22785">
    <property type="entry name" value="Tc-R-P"/>
    <property type="match status" value="1"/>
</dbReference>
<dbReference type="PANTHER" id="PTHR12305">
    <property type="entry name" value="PHOSPHATASE WITH HOMOLOGY TO TENSIN"/>
    <property type="match status" value="1"/>
</dbReference>
<keyword evidence="4" id="KW-0443">Lipid metabolism</keyword>
<name>A0A2U1QAA3_ARTAN</name>
<dbReference type="EMBL" id="PKPP01000276">
    <property type="protein sequence ID" value="PWA94938.1"/>
    <property type="molecule type" value="Genomic_DNA"/>
</dbReference>
<evidence type="ECO:0000313" key="8">
    <source>
        <dbReference type="EMBL" id="PWA94938.1"/>
    </source>
</evidence>
<dbReference type="AlphaFoldDB" id="A0A2U1QAA3"/>
<dbReference type="GO" id="GO:0004725">
    <property type="term" value="F:protein tyrosine phosphatase activity"/>
    <property type="evidence" value="ECO:0007669"/>
    <property type="project" value="TreeGrafter"/>
</dbReference>
<dbReference type="SUPFAM" id="SSF54236">
    <property type="entry name" value="Ubiquitin-like"/>
    <property type="match status" value="1"/>
</dbReference>
<dbReference type="Gene3D" id="3.90.190.10">
    <property type="entry name" value="Protein tyrosine phosphatase superfamily"/>
    <property type="match status" value="1"/>
</dbReference>
<dbReference type="PROSITE" id="PS00383">
    <property type="entry name" value="TYR_PHOSPHATASE_1"/>
    <property type="match status" value="1"/>
</dbReference>
<feature type="domain" description="Tyrosine specific protein phosphatases" evidence="5">
    <location>
        <begin position="289"/>
        <end position="351"/>
    </location>
</feature>
<dbReference type="InterPro" id="IPR039540">
    <property type="entry name" value="UBL3-like_ubiquitin_dom"/>
</dbReference>
<dbReference type="InterPro" id="IPR035892">
    <property type="entry name" value="C2_domain_sf"/>
</dbReference>
<keyword evidence="9" id="KW-1185">Reference proteome</keyword>
<dbReference type="SUPFAM" id="SSF52799">
    <property type="entry name" value="(Phosphotyrosine protein) phosphatases II"/>
    <property type="match status" value="1"/>
</dbReference>
<dbReference type="CDD" id="cd01814">
    <property type="entry name" value="Ubl_MUBs_plant"/>
    <property type="match status" value="1"/>
</dbReference>
<dbReference type="GO" id="GO:0005829">
    <property type="term" value="C:cytosol"/>
    <property type="evidence" value="ECO:0007669"/>
    <property type="project" value="TreeGrafter"/>
</dbReference>
<feature type="domain" description="Phosphatase tensin-type" evidence="6">
    <location>
        <begin position="208"/>
        <end position="377"/>
    </location>
</feature>
<dbReference type="InterPro" id="IPR029071">
    <property type="entry name" value="Ubiquitin-like_domsf"/>
</dbReference>